<dbReference type="SMART" id="SM00895">
    <property type="entry name" value="FCD"/>
    <property type="match status" value="1"/>
</dbReference>
<dbReference type="EMBL" id="JAVHUY010000007">
    <property type="protein sequence ID" value="MDQ7904628.1"/>
    <property type="molecule type" value="Genomic_DNA"/>
</dbReference>
<evidence type="ECO:0000256" key="2">
    <source>
        <dbReference type="ARBA" id="ARBA00023125"/>
    </source>
</evidence>
<dbReference type="SUPFAM" id="SSF46785">
    <property type="entry name" value="Winged helix' DNA-binding domain"/>
    <property type="match status" value="1"/>
</dbReference>
<dbReference type="SUPFAM" id="SSF48008">
    <property type="entry name" value="GntR ligand-binding domain-like"/>
    <property type="match status" value="1"/>
</dbReference>
<protein>
    <submittedName>
        <fullName evidence="5">GntR family transcriptional regulator</fullName>
    </submittedName>
</protein>
<dbReference type="Proteomes" id="UP001230908">
    <property type="component" value="Unassembled WGS sequence"/>
</dbReference>
<comment type="caution">
    <text evidence="5">The sequence shown here is derived from an EMBL/GenBank/DDBJ whole genome shotgun (WGS) entry which is preliminary data.</text>
</comment>
<dbReference type="InterPro" id="IPR008920">
    <property type="entry name" value="TF_FadR/GntR_C"/>
</dbReference>
<dbReference type="InterPro" id="IPR011711">
    <property type="entry name" value="GntR_C"/>
</dbReference>
<gene>
    <name evidence="5" type="ORF">RB614_08845</name>
</gene>
<sequence>MSISTPVEPFEDSSEPGTVLRARRELAAAIRRGDYQPNQRLIESELTATLGISRPTLRAVFVALEQENYISLERNRGARVRQFSPAEAIEILETREILESAAAGLAAARILPQECDRLDTIIEQMIEMDRTGNGRQYSAYNREFHALIITAARQPTLSRFISATPYPLVMSQYRNQATRHPRDGSLREHQAILAALRTNNRLAAEAAMRHHLAATRRALTIKTAPQDRS</sequence>
<keyword evidence="2" id="KW-0238">DNA-binding</keyword>
<keyword evidence="3" id="KW-0804">Transcription</keyword>
<dbReference type="PANTHER" id="PTHR43537:SF24">
    <property type="entry name" value="GLUCONATE OPERON TRANSCRIPTIONAL REPRESSOR"/>
    <property type="match status" value="1"/>
</dbReference>
<dbReference type="Pfam" id="PF00392">
    <property type="entry name" value="GntR"/>
    <property type="match status" value="1"/>
</dbReference>
<proteinExistence type="predicted"/>
<name>A0ABU0ZCB9_9ACTN</name>
<dbReference type="RefSeq" id="WP_308711900.1">
    <property type="nucleotide sequence ID" value="NZ_JAVHUY010000007.1"/>
</dbReference>
<dbReference type="SMART" id="SM00345">
    <property type="entry name" value="HTH_GNTR"/>
    <property type="match status" value="1"/>
</dbReference>
<evidence type="ECO:0000256" key="1">
    <source>
        <dbReference type="ARBA" id="ARBA00023015"/>
    </source>
</evidence>
<dbReference type="InterPro" id="IPR036390">
    <property type="entry name" value="WH_DNA-bd_sf"/>
</dbReference>
<feature type="domain" description="HTH gntR-type" evidence="4">
    <location>
        <begin position="16"/>
        <end position="83"/>
    </location>
</feature>
<dbReference type="Pfam" id="PF07729">
    <property type="entry name" value="FCD"/>
    <property type="match status" value="1"/>
</dbReference>
<evidence type="ECO:0000259" key="4">
    <source>
        <dbReference type="PROSITE" id="PS50949"/>
    </source>
</evidence>
<keyword evidence="1" id="KW-0805">Transcription regulation</keyword>
<dbReference type="InterPro" id="IPR000524">
    <property type="entry name" value="Tscrpt_reg_HTH_GntR"/>
</dbReference>
<organism evidence="5 6">
    <name type="scientific">Phytohabitans maris</name>
    <dbReference type="NCBI Taxonomy" id="3071409"/>
    <lineage>
        <taxon>Bacteria</taxon>
        <taxon>Bacillati</taxon>
        <taxon>Actinomycetota</taxon>
        <taxon>Actinomycetes</taxon>
        <taxon>Micromonosporales</taxon>
        <taxon>Micromonosporaceae</taxon>
    </lineage>
</organism>
<dbReference type="InterPro" id="IPR036388">
    <property type="entry name" value="WH-like_DNA-bd_sf"/>
</dbReference>
<accession>A0ABU0ZCB9</accession>
<evidence type="ECO:0000313" key="6">
    <source>
        <dbReference type="Proteomes" id="UP001230908"/>
    </source>
</evidence>
<keyword evidence="6" id="KW-1185">Reference proteome</keyword>
<dbReference type="PANTHER" id="PTHR43537">
    <property type="entry name" value="TRANSCRIPTIONAL REGULATOR, GNTR FAMILY"/>
    <property type="match status" value="1"/>
</dbReference>
<reference evidence="5 6" key="1">
    <citation type="submission" date="2023-08" db="EMBL/GenBank/DDBJ databases">
        <title>Phytohabitans sansha sp. nov., isolated from marine sediment.</title>
        <authorList>
            <person name="Zhao Y."/>
            <person name="Yi K."/>
        </authorList>
    </citation>
    <scope>NUCLEOTIDE SEQUENCE [LARGE SCALE GENOMIC DNA]</scope>
    <source>
        <strain evidence="5 6">ZYX-F-186</strain>
    </source>
</reference>
<evidence type="ECO:0000313" key="5">
    <source>
        <dbReference type="EMBL" id="MDQ7904628.1"/>
    </source>
</evidence>
<evidence type="ECO:0000256" key="3">
    <source>
        <dbReference type="ARBA" id="ARBA00023163"/>
    </source>
</evidence>
<dbReference type="Gene3D" id="1.10.10.10">
    <property type="entry name" value="Winged helix-like DNA-binding domain superfamily/Winged helix DNA-binding domain"/>
    <property type="match status" value="1"/>
</dbReference>
<dbReference type="PROSITE" id="PS50949">
    <property type="entry name" value="HTH_GNTR"/>
    <property type="match status" value="1"/>
</dbReference>
<dbReference type="Gene3D" id="1.20.120.530">
    <property type="entry name" value="GntR ligand-binding domain-like"/>
    <property type="match status" value="1"/>
</dbReference>